<dbReference type="KEGG" id="mfe:Mefer_0419"/>
<keyword evidence="2" id="KW-0812">Transmembrane</keyword>
<protein>
    <submittedName>
        <fullName evidence="3">Uncharacterized protein</fullName>
    </submittedName>
</protein>
<evidence type="ECO:0000256" key="1">
    <source>
        <dbReference type="SAM" id="Coils"/>
    </source>
</evidence>
<feature type="coiled-coil region" evidence="1">
    <location>
        <begin position="54"/>
        <end position="88"/>
    </location>
</feature>
<dbReference type="GeneID" id="8365089"/>
<feature type="coiled-coil region" evidence="1">
    <location>
        <begin position="116"/>
        <end position="143"/>
    </location>
</feature>
<dbReference type="eggNOG" id="arCOG03876">
    <property type="taxonomic scope" value="Archaea"/>
</dbReference>
<dbReference type="RefSeq" id="WP_015790984.1">
    <property type="nucleotide sequence ID" value="NC_013156.1"/>
</dbReference>
<dbReference type="AlphaFoldDB" id="C7P6R3"/>
<sequence>MDDKVDWLNKLIEELDKGSSNIAKTEILSDEIITKLNELISEINNYVNEIHYGLKITNERINLSVSELSELEKKLNEYLTIAENMKEYIENTHNEIMAIKSEMEGIKRSLEKSSLKVDVENSLKTHDKKIEILKNNIKSLSKTQQSIIGSLTYVKTLLYITIALTIVNTLISLKVSGIIG</sequence>
<gene>
    <name evidence="3" type="ordered locus">Mefer_0419</name>
</gene>
<evidence type="ECO:0000313" key="3">
    <source>
        <dbReference type="EMBL" id="ACV24245.1"/>
    </source>
</evidence>
<dbReference type="Proteomes" id="UP000001495">
    <property type="component" value="Chromosome"/>
</dbReference>
<accession>C7P6R3</accession>
<keyword evidence="1" id="KW-0175">Coiled coil</keyword>
<keyword evidence="2" id="KW-1133">Transmembrane helix</keyword>
<evidence type="ECO:0000313" key="4">
    <source>
        <dbReference type="Proteomes" id="UP000001495"/>
    </source>
</evidence>
<organism evidence="3 4">
    <name type="scientific">Methanocaldococcus fervens (strain DSM 4213 / JCM 15782 / AG86)</name>
    <name type="common">Methanococcus fervens</name>
    <dbReference type="NCBI Taxonomy" id="573064"/>
    <lineage>
        <taxon>Archaea</taxon>
        <taxon>Methanobacteriati</taxon>
        <taxon>Methanobacteriota</taxon>
        <taxon>Methanomada group</taxon>
        <taxon>Methanococci</taxon>
        <taxon>Methanococcales</taxon>
        <taxon>Methanocaldococcaceae</taxon>
        <taxon>Methanocaldococcus</taxon>
    </lineage>
</organism>
<dbReference type="SUPFAM" id="SSF58100">
    <property type="entry name" value="Bacterial hemolysins"/>
    <property type="match status" value="1"/>
</dbReference>
<dbReference type="HOGENOM" id="CLU_1444673_0_0_2"/>
<keyword evidence="2" id="KW-0472">Membrane</keyword>
<feature type="transmembrane region" description="Helical" evidence="2">
    <location>
        <begin position="157"/>
        <end position="179"/>
    </location>
</feature>
<dbReference type="OrthoDB" id="65823at2157"/>
<dbReference type="EMBL" id="CP001696">
    <property type="protein sequence ID" value="ACV24245.1"/>
    <property type="molecule type" value="Genomic_DNA"/>
</dbReference>
<evidence type="ECO:0000256" key="2">
    <source>
        <dbReference type="SAM" id="Phobius"/>
    </source>
</evidence>
<proteinExistence type="predicted"/>
<reference evidence="3" key="1">
    <citation type="submission" date="2009-08" db="EMBL/GenBank/DDBJ databases">
        <title>Complete sequence of chromosome of Methanocaldococcus fervens AG86.</title>
        <authorList>
            <consortium name="US DOE Joint Genome Institute"/>
            <person name="Lucas S."/>
            <person name="Copeland A."/>
            <person name="Lapidus A."/>
            <person name="Glavina del Rio T."/>
            <person name="Tice H."/>
            <person name="Bruce D."/>
            <person name="Goodwin L."/>
            <person name="Pitluck S."/>
            <person name="Chertkov O."/>
            <person name="Detter J.C."/>
            <person name="Han C."/>
            <person name="Tapia R."/>
            <person name="Larimer F."/>
            <person name="Land M."/>
            <person name="Hauser L."/>
            <person name="Kyrpides N."/>
            <person name="Ovchinnikova G."/>
            <person name="Lupa-Sieprawska M."/>
            <person name="Whitman W.B."/>
        </authorList>
    </citation>
    <scope>NUCLEOTIDE SEQUENCE [LARGE SCALE GENOMIC DNA]</scope>
    <source>
        <strain evidence="3">AG86</strain>
    </source>
</reference>
<keyword evidence="4" id="KW-1185">Reference proteome</keyword>
<name>C7P6R3_METFA</name>